<sequence length="133" mass="13839">MKDLYNNLQVRASLTVATRTNGTVNGTAVDRNYNGSMFHSVLCVVHTGTMTDGSVAVTVEESDDNSAWATATALQGTAPTVAASDDDKVYEIGYLGGKRYVRVKAVTTGATSGGVFGATVILGDPRVAPVVRP</sequence>
<evidence type="ECO:0000313" key="2">
    <source>
        <dbReference type="Proteomes" id="UP001500630"/>
    </source>
</evidence>
<dbReference type="EMBL" id="BAABDQ010000006">
    <property type="protein sequence ID" value="GAA3550784.1"/>
    <property type="molecule type" value="Genomic_DNA"/>
</dbReference>
<protein>
    <submittedName>
        <fullName evidence="1">Uncharacterized protein</fullName>
    </submittedName>
</protein>
<accession>A0ABP6WET9</accession>
<comment type="caution">
    <text evidence="1">The sequence shown here is derived from an EMBL/GenBank/DDBJ whole genome shotgun (WGS) entry which is preliminary data.</text>
</comment>
<proteinExistence type="predicted"/>
<dbReference type="RefSeq" id="WP_345562736.1">
    <property type="nucleotide sequence ID" value="NZ_BAABDQ010000006.1"/>
</dbReference>
<gene>
    <name evidence="1" type="ORF">GCM10022419_033820</name>
</gene>
<dbReference type="Proteomes" id="UP001500630">
    <property type="component" value="Unassembled WGS sequence"/>
</dbReference>
<keyword evidence="2" id="KW-1185">Reference proteome</keyword>
<name>A0ABP6WET9_9ACTN</name>
<reference evidence="2" key="1">
    <citation type="journal article" date="2019" name="Int. J. Syst. Evol. Microbiol.">
        <title>The Global Catalogue of Microorganisms (GCM) 10K type strain sequencing project: providing services to taxonomists for standard genome sequencing and annotation.</title>
        <authorList>
            <consortium name="The Broad Institute Genomics Platform"/>
            <consortium name="The Broad Institute Genome Sequencing Center for Infectious Disease"/>
            <person name="Wu L."/>
            <person name="Ma J."/>
        </authorList>
    </citation>
    <scope>NUCLEOTIDE SEQUENCE [LARGE SCALE GENOMIC DNA]</scope>
    <source>
        <strain evidence="2">JCM 17326</strain>
    </source>
</reference>
<evidence type="ECO:0000313" key="1">
    <source>
        <dbReference type="EMBL" id="GAA3550784.1"/>
    </source>
</evidence>
<organism evidence="1 2">
    <name type="scientific">Nonomuraea rosea</name>
    <dbReference type="NCBI Taxonomy" id="638574"/>
    <lineage>
        <taxon>Bacteria</taxon>
        <taxon>Bacillati</taxon>
        <taxon>Actinomycetota</taxon>
        <taxon>Actinomycetes</taxon>
        <taxon>Streptosporangiales</taxon>
        <taxon>Streptosporangiaceae</taxon>
        <taxon>Nonomuraea</taxon>
    </lineage>
</organism>